<accession>A0A0E9Q4I0</accession>
<proteinExistence type="predicted"/>
<dbReference type="AlphaFoldDB" id="A0A0E9Q4I0"/>
<name>A0A0E9Q4I0_ANGAN</name>
<organism evidence="1">
    <name type="scientific">Anguilla anguilla</name>
    <name type="common">European freshwater eel</name>
    <name type="synonym">Muraena anguilla</name>
    <dbReference type="NCBI Taxonomy" id="7936"/>
    <lineage>
        <taxon>Eukaryota</taxon>
        <taxon>Metazoa</taxon>
        <taxon>Chordata</taxon>
        <taxon>Craniata</taxon>
        <taxon>Vertebrata</taxon>
        <taxon>Euteleostomi</taxon>
        <taxon>Actinopterygii</taxon>
        <taxon>Neopterygii</taxon>
        <taxon>Teleostei</taxon>
        <taxon>Anguilliformes</taxon>
        <taxon>Anguillidae</taxon>
        <taxon>Anguilla</taxon>
    </lineage>
</organism>
<evidence type="ECO:0000313" key="1">
    <source>
        <dbReference type="EMBL" id="JAH11230.1"/>
    </source>
</evidence>
<dbReference type="EMBL" id="GBXM01097347">
    <property type="protein sequence ID" value="JAH11230.1"/>
    <property type="molecule type" value="Transcribed_RNA"/>
</dbReference>
<reference evidence="1" key="2">
    <citation type="journal article" date="2015" name="Fish Shellfish Immunol.">
        <title>Early steps in the European eel (Anguilla anguilla)-Vibrio vulnificus interaction in the gills: Role of the RtxA13 toxin.</title>
        <authorList>
            <person name="Callol A."/>
            <person name="Pajuelo D."/>
            <person name="Ebbesson L."/>
            <person name="Teles M."/>
            <person name="MacKenzie S."/>
            <person name="Amaro C."/>
        </authorList>
    </citation>
    <scope>NUCLEOTIDE SEQUENCE</scope>
</reference>
<sequence length="26" mass="2784">MISCLIVSLNQTSESSEAWTQGSGVR</sequence>
<protein>
    <submittedName>
        <fullName evidence="1">Uncharacterized protein</fullName>
    </submittedName>
</protein>
<reference evidence="1" key="1">
    <citation type="submission" date="2014-11" db="EMBL/GenBank/DDBJ databases">
        <authorList>
            <person name="Amaro Gonzalez C."/>
        </authorList>
    </citation>
    <scope>NUCLEOTIDE SEQUENCE</scope>
</reference>